<keyword evidence="1" id="KW-0808">Transferase</keyword>
<protein>
    <recommendedName>
        <fullName evidence="6">Glycosyl transferase family 1 domain-containing protein</fullName>
    </recommendedName>
</protein>
<dbReference type="STRING" id="1797689.A3F24_01760"/>
<dbReference type="GO" id="GO:0016757">
    <property type="term" value="F:glycosyltransferase activity"/>
    <property type="evidence" value="ECO:0007669"/>
    <property type="project" value="InterPro"/>
</dbReference>
<evidence type="ECO:0008006" key="6">
    <source>
        <dbReference type="Google" id="ProtNLM"/>
    </source>
</evidence>
<evidence type="ECO:0000313" key="5">
    <source>
        <dbReference type="Proteomes" id="UP000178515"/>
    </source>
</evidence>
<evidence type="ECO:0000259" key="2">
    <source>
        <dbReference type="Pfam" id="PF00534"/>
    </source>
</evidence>
<gene>
    <name evidence="4" type="ORF">A3F24_01760</name>
</gene>
<comment type="caution">
    <text evidence="4">The sequence shown here is derived from an EMBL/GenBank/DDBJ whole genome shotgun (WGS) entry which is preliminary data.</text>
</comment>
<dbReference type="Pfam" id="PF00534">
    <property type="entry name" value="Glycos_transf_1"/>
    <property type="match status" value="1"/>
</dbReference>
<dbReference type="PANTHER" id="PTHR46401">
    <property type="entry name" value="GLYCOSYLTRANSFERASE WBBK-RELATED"/>
    <property type="match status" value="1"/>
</dbReference>
<dbReference type="AlphaFoldDB" id="A0A1G1Z1X4"/>
<dbReference type="Proteomes" id="UP000178515">
    <property type="component" value="Unassembled WGS sequence"/>
</dbReference>
<dbReference type="SUPFAM" id="SSF53756">
    <property type="entry name" value="UDP-Glycosyltransferase/glycogen phosphorylase"/>
    <property type="match status" value="1"/>
</dbReference>
<name>A0A1G1Z1X4_9BACT</name>
<accession>A0A1G1Z1X4</accession>
<evidence type="ECO:0000259" key="3">
    <source>
        <dbReference type="Pfam" id="PF13439"/>
    </source>
</evidence>
<feature type="domain" description="Glycosyl transferase family 1" evidence="2">
    <location>
        <begin position="190"/>
        <end position="354"/>
    </location>
</feature>
<dbReference type="PANTHER" id="PTHR46401:SF2">
    <property type="entry name" value="GLYCOSYLTRANSFERASE WBBK-RELATED"/>
    <property type="match status" value="1"/>
</dbReference>
<evidence type="ECO:0000313" key="4">
    <source>
        <dbReference type="EMBL" id="OGY58645.1"/>
    </source>
</evidence>
<dbReference type="InterPro" id="IPR028098">
    <property type="entry name" value="Glyco_trans_4-like_N"/>
</dbReference>
<dbReference type="GO" id="GO:0009103">
    <property type="term" value="P:lipopolysaccharide biosynthetic process"/>
    <property type="evidence" value="ECO:0007669"/>
    <property type="project" value="TreeGrafter"/>
</dbReference>
<dbReference type="Pfam" id="PF13439">
    <property type="entry name" value="Glyco_transf_4"/>
    <property type="match status" value="1"/>
</dbReference>
<evidence type="ECO:0000256" key="1">
    <source>
        <dbReference type="ARBA" id="ARBA00022679"/>
    </source>
</evidence>
<sequence length="378" mass="43671">MKKILFDARLLIKGGASGIEGYTRSLFHTLLSIDKDHKYELFYNGFRKVPLTEFLERGALVHDWRIPSKFFDASSKFLKWPKVDEVIETDLVFSPHFNILKLAHAPRVMTFHDLSFIHHPDFYSFRKNFWHWLQSCKEQAQEASKIIAMSDYTAADIAATFAIPHEKIVRVYSGINPMFHEISPDDEQFRMFVQERNLRKPFLLYLGTVEPRKNVPAVIRAFNLLKTLPELSEYELIIAGAYGWLYKETLREAEHSPYRGDIRFLGQVTDEERVFLYNLASVFVYPSFFEGFGFPPLEAQACGTPVVASNRTSLPEILGDSALLVDPWRAQDLADAIQTVLTKSRTQTSLRRRGLKNAARYTWKKSAAETLQVFQQFL</sequence>
<dbReference type="Gene3D" id="3.40.50.2000">
    <property type="entry name" value="Glycogen Phosphorylase B"/>
    <property type="match status" value="2"/>
</dbReference>
<organism evidence="4 5">
    <name type="scientific">Candidatus Colwellbacteria bacterium RIFCSPHIGHO2_12_FULL_44_17</name>
    <dbReference type="NCBI Taxonomy" id="1797689"/>
    <lineage>
        <taxon>Bacteria</taxon>
        <taxon>Candidatus Colwelliibacteriota</taxon>
    </lineage>
</organism>
<feature type="domain" description="Glycosyltransferase subfamily 4-like N-terminal" evidence="3">
    <location>
        <begin position="18"/>
        <end position="177"/>
    </location>
</feature>
<dbReference type="FunFam" id="3.40.50.2000:FF:000119">
    <property type="entry name" value="Glycosyl transferase group 1"/>
    <property type="match status" value="1"/>
</dbReference>
<dbReference type="EMBL" id="MHIX01000039">
    <property type="protein sequence ID" value="OGY58645.1"/>
    <property type="molecule type" value="Genomic_DNA"/>
</dbReference>
<proteinExistence type="predicted"/>
<dbReference type="InterPro" id="IPR001296">
    <property type="entry name" value="Glyco_trans_1"/>
</dbReference>
<reference evidence="4 5" key="1">
    <citation type="journal article" date="2016" name="Nat. Commun.">
        <title>Thousands of microbial genomes shed light on interconnected biogeochemical processes in an aquifer system.</title>
        <authorList>
            <person name="Anantharaman K."/>
            <person name="Brown C.T."/>
            <person name="Hug L.A."/>
            <person name="Sharon I."/>
            <person name="Castelle C.J."/>
            <person name="Probst A.J."/>
            <person name="Thomas B.C."/>
            <person name="Singh A."/>
            <person name="Wilkins M.J."/>
            <person name="Karaoz U."/>
            <person name="Brodie E.L."/>
            <person name="Williams K.H."/>
            <person name="Hubbard S.S."/>
            <person name="Banfield J.F."/>
        </authorList>
    </citation>
    <scope>NUCLEOTIDE SEQUENCE [LARGE SCALE GENOMIC DNA]</scope>
</reference>
<dbReference type="CDD" id="cd03809">
    <property type="entry name" value="GT4_MtfB-like"/>
    <property type="match status" value="1"/>
</dbReference>